<dbReference type="PANTHER" id="PTHR15503">
    <property type="entry name" value="LDOC1 RELATED"/>
    <property type="match status" value="1"/>
</dbReference>
<dbReference type="InterPro" id="IPR021109">
    <property type="entry name" value="Peptidase_aspartic_dom_sf"/>
</dbReference>
<sequence length="359" mass="40376">MGKLLHKSIVESRELLVGNGQAPTPRLRISKPRTCCGTYDAKEVENFLFDIEQYFLTSNIEDGARLVTTATMPAVITRLIPEDEDVVGVFSHRYSTISHRVIKKSDVSQKNIEKEEPKPRVCKAKGLMYINVKINRKLIKVMVDTGATHNYLASSELECIGLVLEKGNGKVKAINLVAQPIVEVAKSTLIKVGPFEGRTNLSAVQMDDFKLILGLKFIQETKTAVLLFFYSLMIMVSKSCIISMLVGKIEKIEEVTDPISNPVRRLLQEFEDVMPDELPKRLLPMRTIDHKIKLILGAKLPTRAPYRMAQSEVEELRKQLAEILDSGISMPTKSPYRAPVLFQKKGLMIFFECAVTIEP</sequence>
<protein>
    <submittedName>
        <fullName evidence="1">Uncharacterized protein</fullName>
    </submittedName>
</protein>
<dbReference type="SUPFAM" id="SSF50630">
    <property type="entry name" value="Acid proteases"/>
    <property type="match status" value="1"/>
</dbReference>
<accession>A0ABD1UG78</accession>
<dbReference type="Gene3D" id="2.40.70.10">
    <property type="entry name" value="Acid Proteases"/>
    <property type="match status" value="1"/>
</dbReference>
<dbReference type="Proteomes" id="UP001604336">
    <property type="component" value="Unassembled WGS sequence"/>
</dbReference>
<dbReference type="InterPro" id="IPR043502">
    <property type="entry name" value="DNA/RNA_pol_sf"/>
</dbReference>
<dbReference type="AlphaFoldDB" id="A0ABD1UG78"/>
<comment type="caution">
    <text evidence="1">The sequence shown here is derived from an EMBL/GenBank/DDBJ whole genome shotgun (WGS) entry which is preliminary data.</text>
</comment>
<organism evidence="1 2">
    <name type="scientific">Abeliophyllum distichum</name>
    <dbReference type="NCBI Taxonomy" id="126358"/>
    <lineage>
        <taxon>Eukaryota</taxon>
        <taxon>Viridiplantae</taxon>
        <taxon>Streptophyta</taxon>
        <taxon>Embryophyta</taxon>
        <taxon>Tracheophyta</taxon>
        <taxon>Spermatophyta</taxon>
        <taxon>Magnoliopsida</taxon>
        <taxon>eudicotyledons</taxon>
        <taxon>Gunneridae</taxon>
        <taxon>Pentapetalae</taxon>
        <taxon>asterids</taxon>
        <taxon>lamiids</taxon>
        <taxon>Lamiales</taxon>
        <taxon>Oleaceae</taxon>
        <taxon>Forsythieae</taxon>
        <taxon>Abeliophyllum</taxon>
    </lineage>
</organism>
<dbReference type="InterPro" id="IPR001969">
    <property type="entry name" value="Aspartic_peptidase_AS"/>
</dbReference>
<evidence type="ECO:0000313" key="1">
    <source>
        <dbReference type="EMBL" id="KAL2523580.1"/>
    </source>
</evidence>
<gene>
    <name evidence="1" type="ORF">Adt_08634</name>
</gene>
<keyword evidence="2" id="KW-1185">Reference proteome</keyword>
<proteinExistence type="predicted"/>
<dbReference type="Pfam" id="PF13975">
    <property type="entry name" value="gag-asp_proteas"/>
    <property type="match status" value="1"/>
</dbReference>
<dbReference type="EMBL" id="JBFOLK010000003">
    <property type="protein sequence ID" value="KAL2523580.1"/>
    <property type="molecule type" value="Genomic_DNA"/>
</dbReference>
<dbReference type="InterPro" id="IPR032567">
    <property type="entry name" value="RTL1-rel"/>
</dbReference>
<dbReference type="Gene3D" id="3.10.10.10">
    <property type="entry name" value="HIV Type 1 Reverse Transcriptase, subunit A, domain 1"/>
    <property type="match status" value="1"/>
</dbReference>
<reference evidence="2" key="1">
    <citation type="submission" date="2024-07" db="EMBL/GenBank/DDBJ databases">
        <title>Two chromosome-level genome assemblies of Korean endemic species Abeliophyllum distichum and Forsythia ovata (Oleaceae).</title>
        <authorList>
            <person name="Jang H."/>
        </authorList>
    </citation>
    <scope>NUCLEOTIDE SEQUENCE [LARGE SCALE GENOMIC DNA]</scope>
</reference>
<evidence type="ECO:0000313" key="2">
    <source>
        <dbReference type="Proteomes" id="UP001604336"/>
    </source>
</evidence>
<name>A0ABD1UG78_9LAMI</name>
<dbReference type="PROSITE" id="PS00141">
    <property type="entry name" value="ASP_PROTEASE"/>
    <property type="match status" value="1"/>
</dbReference>
<dbReference type="PANTHER" id="PTHR15503:SF22">
    <property type="entry name" value="TRANSPOSON TY3-I GAG POLYPROTEIN"/>
    <property type="match status" value="1"/>
</dbReference>
<dbReference type="SUPFAM" id="SSF56672">
    <property type="entry name" value="DNA/RNA polymerases"/>
    <property type="match status" value="1"/>
</dbReference>
<dbReference type="CDD" id="cd00303">
    <property type="entry name" value="retropepsin_like"/>
    <property type="match status" value="1"/>
</dbReference>